<proteinExistence type="inferred from homology"/>
<dbReference type="Pfam" id="PF09749">
    <property type="entry name" value="HVSL"/>
    <property type="match status" value="1"/>
</dbReference>
<comment type="similarity">
    <text evidence="6">Belongs to the 2H phosphoesterase superfamily. USB1 family.</text>
</comment>
<comment type="catalytic activity">
    <reaction evidence="5">
        <text>a 3'-end uridylyl-uridine-RNA = a 3'-end 2',3'-cyclophospho-uridine-RNA + uridine</text>
        <dbReference type="Rhea" id="RHEA:46052"/>
        <dbReference type="Rhea" id="RHEA-COMP:17384"/>
        <dbReference type="Rhea" id="RHEA-COMP:17385"/>
        <dbReference type="ChEBI" id="CHEBI:16704"/>
        <dbReference type="ChEBI" id="CHEBI:85643"/>
        <dbReference type="ChEBI" id="CHEBI:85644"/>
    </reaction>
    <physiologicalReaction direction="left-to-right" evidence="5">
        <dbReference type="Rhea" id="RHEA:46053"/>
    </physiologicalReaction>
</comment>
<dbReference type="GO" id="GO:1990838">
    <property type="term" value="F:poly(U)-specific exoribonuclease activity, producing 3' uridine cyclic phosphate ends"/>
    <property type="evidence" value="ECO:0007669"/>
    <property type="project" value="UniProtKB-UniRule"/>
</dbReference>
<name>A0A9R1TBJ2_9HYME</name>
<evidence type="ECO:0000256" key="5">
    <source>
        <dbReference type="ARBA" id="ARBA00029300"/>
    </source>
</evidence>
<dbReference type="HAMAP" id="MF_03040">
    <property type="entry name" value="USB1"/>
    <property type="match status" value="1"/>
</dbReference>
<keyword evidence="2 6" id="KW-0378">Hydrolase</keyword>
<feature type="active site" description="Proton donor/acceptor" evidence="6">
    <location>
        <position position="199"/>
    </location>
</feature>
<dbReference type="OrthoDB" id="49151at2759"/>
<sequence>MAGMAGLKLIEEYSSSSEDEKESSETVEKKIKLNSLPLPKFTPVRVGLQDREVVLDNPGDHHGRIRSFGHERGNWATLVYAEYEPSEVLVSWMKSVNVTIPSGILIFNDCHLSFSRTLVLKYHWIESFIESLRDLTRSTLKFTLQITNVNVYCNEERTRTFIALECQPLDQTLSQYMISLNKLLSEYQLPPFYKEASYHISFLWLLGDKEDDLRKLIPGLNESLSDILSKNFENSYITVENIHCKVGNKLYKWVLR</sequence>
<evidence type="ECO:0000313" key="7">
    <source>
        <dbReference type="Proteomes" id="UP000694866"/>
    </source>
</evidence>
<keyword evidence="4 6" id="KW-0539">Nucleus</keyword>
<dbReference type="KEGG" id="fas:105268914"/>
<dbReference type="Gene3D" id="3.90.1140.10">
    <property type="entry name" value="Cyclic phosphodiesterase"/>
    <property type="match status" value="1"/>
</dbReference>
<comment type="function">
    <text evidence="6">Phosphodiesterase responsible for the U6 snRNA 3' end processing. Acts as an exoribonuclease (RNase) responsible for trimming the poly(U) tract of the last nucleotides in the pre-U6 snRNA molecule, leading to the formation of mature U6 snRNA.</text>
</comment>
<evidence type="ECO:0000256" key="1">
    <source>
        <dbReference type="ARBA" id="ARBA00022722"/>
    </source>
</evidence>
<dbReference type="AlphaFoldDB" id="A0A9R1TBJ2"/>
<evidence type="ECO:0000313" key="8">
    <source>
        <dbReference type="RefSeq" id="XP_011307129.1"/>
    </source>
</evidence>
<keyword evidence="7" id="KW-1185">Reference proteome</keyword>
<evidence type="ECO:0000256" key="4">
    <source>
        <dbReference type="ARBA" id="ARBA00023242"/>
    </source>
</evidence>
<dbReference type="Proteomes" id="UP000694866">
    <property type="component" value="Unplaced"/>
</dbReference>
<reference evidence="8" key="1">
    <citation type="submission" date="2025-08" db="UniProtKB">
        <authorList>
            <consortium name="RefSeq"/>
        </authorList>
    </citation>
    <scope>IDENTIFICATION</scope>
    <source>
        <strain evidence="8">USDA-PBARC FA_bdor</strain>
        <tissue evidence="8">Whole organism</tissue>
    </source>
</reference>
<dbReference type="RefSeq" id="XP_011307129.1">
    <property type="nucleotide sequence ID" value="XM_011308827.1"/>
</dbReference>
<comment type="subcellular location">
    <subcellularLocation>
        <location evidence="6">Nucleus</location>
    </subcellularLocation>
</comment>
<keyword evidence="3" id="KW-0456">Lyase</keyword>
<evidence type="ECO:0000256" key="2">
    <source>
        <dbReference type="ARBA" id="ARBA00022801"/>
    </source>
</evidence>
<keyword evidence="1 6" id="KW-0540">Nuclease</keyword>
<dbReference type="PANTHER" id="PTHR13522">
    <property type="entry name" value="U6 SNRNA PHOSPHODIESTERASE 1"/>
    <property type="match status" value="1"/>
</dbReference>
<organism evidence="7 8">
    <name type="scientific">Fopius arisanus</name>
    <dbReference type="NCBI Taxonomy" id="64838"/>
    <lineage>
        <taxon>Eukaryota</taxon>
        <taxon>Metazoa</taxon>
        <taxon>Ecdysozoa</taxon>
        <taxon>Arthropoda</taxon>
        <taxon>Hexapoda</taxon>
        <taxon>Insecta</taxon>
        <taxon>Pterygota</taxon>
        <taxon>Neoptera</taxon>
        <taxon>Endopterygota</taxon>
        <taxon>Hymenoptera</taxon>
        <taxon>Apocrita</taxon>
        <taxon>Ichneumonoidea</taxon>
        <taxon>Braconidae</taxon>
        <taxon>Opiinae</taxon>
        <taxon>Fopius</taxon>
    </lineage>
</organism>
<dbReference type="InterPro" id="IPR027521">
    <property type="entry name" value="Usb1"/>
</dbReference>
<feature type="active site" description="Proton donor/acceptor" evidence="6">
    <location>
        <position position="111"/>
    </location>
</feature>
<dbReference type="PANTHER" id="PTHR13522:SF3">
    <property type="entry name" value="U6 SNRNA PHOSPHODIESTERASE 1"/>
    <property type="match status" value="1"/>
</dbReference>
<dbReference type="GO" id="GO:0034477">
    <property type="term" value="P:U6 snRNA 3'-end processing"/>
    <property type="evidence" value="ECO:0007669"/>
    <property type="project" value="UniProtKB-UniRule"/>
</dbReference>
<evidence type="ECO:0000256" key="6">
    <source>
        <dbReference type="HAMAP-Rule" id="MF_03040"/>
    </source>
</evidence>
<evidence type="ECO:0000256" key="3">
    <source>
        <dbReference type="ARBA" id="ARBA00023239"/>
    </source>
</evidence>
<dbReference type="GO" id="GO:0005634">
    <property type="term" value="C:nucleus"/>
    <property type="evidence" value="ECO:0007669"/>
    <property type="project" value="UniProtKB-SubCell"/>
</dbReference>
<dbReference type="GO" id="GO:0016829">
    <property type="term" value="F:lyase activity"/>
    <property type="evidence" value="ECO:0007669"/>
    <property type="project" value="UniProtKB-KW"/>
</dbReference>
<protein>
    <recommendedName>
        <fullName evidence="6">U6 snRNA phosphodiesterase</fullName>
        <ecNumber evidence="6">3.1.4.-</ecNumber>
    </recommendedName>
</protein>
<dbReference type="EC" id="3.1.4.-" evidence="6"/>
<accession>A0A9R1TBJ2</accession>
<gene>
    <name evidence="8" type="primary">LOC105268914</name>
</gene>
<dbReference type="GeneID" id="105268914"/>